<accession>A0A9C6XA06</accession>
<feature type="domain" description="YqaJ viral recombinase" evidence="2">
    <location>
        <begin position="360"/>
        <end position="487"/>
    </location>
</feature>
<dbReference type="GeneID" id="127751855"/>
<feature type="non-terminal residue" evidence="4">
    <location>
        <position position="1"/>
    </location>
</feature>
<dbReference type="Pfam" id="PF09588">
    <property type="entry name" value="YqaJ"/>
    <property type="match status" value="1"/>
</dbReference>
<evidence type="ECO:0000256" key="1">
    <source>
        <dbReference type="SAM" id="MobiDB-lite"/>
    </source>
</evidence>
<evidence type="ECO:0000313" key="3">
    <source>
        <dbReference type="Proteomes" id="UP000504606"/>
    </source>
</evidence>
<dbReference type="CDD" id="cd22343">
    <property type="entry name" value="PDDEXK_lambda_exonuclease-like"/>
    <property type="match status" value="1"/>
</dbReference>
<feature type="region of interest" description="Disordered" evidence="1">
    <location>
        <begin position="230"/>
        <end position="261"/>
    </location>
</feature>
<dbReference type="RefSeq" id="XP_052131990.1">
    <property type="nucleotide sequence ID" value="XM_052276030.1"/>
</dbReference>
<protein>
    <submittedName>
        <fullName evidence="4">Uncharacterized protein LOC127751855</fullName>
    </submittedName>
</protein>
<dbReference type="KEGG" id="foc:127751855"/>
<feature type="non-terminal residue" evidence="4">
    <location>
        <position position="526"/>
    </location>
</feature>
<dbReference type="Gene3D" id="3.90.320.10">
    <property type="match status" value="1"/>
</dbReference>
<dbReference type="SUPFAM" id="SSF52980">
    <property type="entry name" value="Restriction endonuclease-like"/>
    <property type="match status" value="1"/>
</dbReference>
<sequence length="526" mass="60613">GNECDQAKSTSAIDETDIEDFTFLFHEDVIEESAGSQNLKNVAWSPKTPKDVTAQLAVAEVFTTLDKFDPLLTEDYVEGAFLPYPVDDSFSVKELTRWLKCRGASTAKLTKPELIKRINSRMENKTHNVIDPAVDNFKWYNKKKKELEEQVGKISSTSTLSCTDRPCSWGHGSRSKDPGLITKLYKTSTNPIRSCFSPLPTAEQLKTDEDLVIIKDNFLKSVQRLYITEPKKKDRKKTARKTSRKNPSGKTMAKKNTGKEPEAEDDFEYIFDLHLEFNYECYTEPVENVKLVIAMCKIFAKERCDVPITGPIEIPDTSEQSKSPMWHSQRCSFFPSSLSKRIFHMTPKGYKAFLREHLWQMKKFRGNKATTYGTKNEPKAREEYEALLKKTDPSVKISTTGMWTNSRHPEFSCSPDGIIVSDSGIRELLEVKCPFLLKTGNPNDFEKTLSKKQKERFCLHYVNGKVTLKRNHPYYNQIQMAMGVTETHKCHFVVWSPKDIFYEEVKFDPSFFFTMKRKMGPLFWKL</sequence>
<keyword evidence="3" id="KW-1185">Reference proteome</keyword>
<dbReference type="PANTHER" id="PTHR46609">
    <property type="entry name" value="EXONUCLEASE, PHAGE-TYPE/RECB, C-TERMINAL DOMAIN-CONTAINING PROTEIN"/>
    <property type="match status" value="1"/>
</dbReference>
<dbReference type="InterPro" id="IPR019080">
    <property type="entry name" value="YqaJ_viral_recombinase"/>
</dbReference>
<dbReference type="InterPro" id="IPR051703">
    <property type="entry name" value="NF-kappa-B_Signaling_Reg"/>
</dbReference>
<dbReference type="OrthoDB" id="6772425at2759"/>
<dbReference type="GO" id="GO:0006281">
    <property type="term" value="P:DNA repair"/>
    <property type="evidence" value="ECO:0007669"/>
    <property type="project" value="UniProtKB-ARBA"/>
</dbReference>
<evidence type="ECO:0000259" key="2">
    <source>
        <dbReference type="Pfam" id="PF09588"/>
    </source>
</evidence>
<evidence type="ECO:0000313" key="4">
    <source>
        <dbReference type="RefSeq" id="XP_052131990.1"/>
    </source>
</evidence>
<feature type="compositionally biased region" description="Basic residues" evidence="1">
    <location>
        <begin position="233"/>
        <end position="244"/>
    </location>
</feature>
<name>A0A9C6XA06_FRAOC</name>
<dbReference type="PANTHER" id="PTHR46609:SF8">
    <property type="entry name" value="YQAJ VIRAL RECOMBINASE DOMAIN-CONTAINING PROTEIN"/>
    <property type="match status" value="1"/>
</dbReference>
<proteinExistence type="predicted"/>
<gene>
    <name evidence="4" type="primary">LOC127751855</name>
</gene>
<dbReference type="AlphaFoldDB" id="A0A9C6XA06"/>
<dbReference type="InterPro" id="IPR011335">
    <property type="entry name" value="Restrct_endonuc-II-like"/>
</dbReference>
<dbReference type="InterPro" id="IPR011604">
    <property type="entry name" value="PDDEXK-like_dom_sf"/>
</dbReference>
<dbReference type="Proteomes" id="UP000504606">
    <property type="component" value="Unplaced"/>
</dbReference>
<reference evidence="4" key="1">
    <citation type="submission" date="2025-08" db="UniProtKB">
        <authorList>
            <consortium name="RefSeq"/>
        </authorList>
    </citation>
    <scope>IDENTIFICATION</scope>
    <source>
        <tissue evidence="4">Whole organism</tissue>
    </source>
</reference>
<organism evidence="3 4">
    <name type="scientific">Frankliniella occidentalis</name>
    <name type="common">Western flower thrips</name>
    <name type="synonym">Euthrips occidentalis</name>
    <dbReference type="NCBI Taxonomy" id="133901"/>
    <lineage>
        <taxon>Eukaryota</taxon>
        <taxon>Metazoa</taxon>
        <taxon>Ecdysozoa</taxon>
        <taxon>Arthropoda</taxon>
        <taxon>Hexapoda</taxon>
        <taxon>Insecta</taxon>
        <taxon>Pterygota</taxon>
        <taxon>Neoptera</taxon>
        <taxon>Paraneoptera</taxon>
        <taxon>Thysanoptera</taxon>
        <taxon>Terebrantia</taxon>
        <taxon>Thripoidea</taxon>
        <taxon>Thripidae</taxon>
        <taxon>Frankliniella</taxon>
    </lineage>
</organism>